<name>A0AAX4JFQ4_9MICR</name>
<sequence>MVDKKRKSKRLSTRKKNKIVKKIRKQDKDRRKEAILKRKSRSKIPKHILMTDEDVQRLNDIKNNERSRKELVIEKEDAFKKFLNDNEMFLVIVDPRDIYSLPKFDIFGDKPFYLVLNYKNDISLEYLFEFKKINNSFIVSKDSSDERLRNWNNEFNIFVGKNDLSVGILGEKRVGKNFVRNMVSNSKIFTLDSEQGIKSLLRGCLTMRDVLYKDLIKKLIETQIDKEKLSHHFSIQIFDSYESFVELLSEKFGIHKDKHENVAKILLDEFYKKNILFFYDLNKELQIIFK</sequence>
<dbReference type="GeneID" id="90542601"/>
<feature type="region of interest" description="Disordered" evidence="1">
    <location>
        <begin position="1"/>
        <end position="40"/>
    </location>
</feature>
<accession>A0AAX4JFQ4</accession>
<reference evidence="2" key="1">
    <citation type="journal article" date="2024" name="BMC Genomics">
        <title>Functional annotation of a divergent genome using sequence and structure-based similarity.</title>
        <authorList>
            <person name="Svedberg D."/>
            <person name="Winiger R.R."/>
            <person name="Berg A."/>
            <person name="Sharma H."/>
            <person name="Tellgren-Roth C."/>
            <person name="Debrunner-Vossbrinck B.A."/>
            <person name="Vossbrinck C.R."/>
            <person name="Barandun J."/>
        </authorList>
    </citation>
    <scope>NUCLEOTIDE SEQUENCE</scope>
    <source>
        <strain evidence="2">Illinois isolate</strain>
    </source>
</reference>
<feature type="compositionally biased region" description="Basic and acidic residues" evidence="1">
    <location>
        <begin position="26"/>
        <end position="36"/>
    </location>
</feature>
<dbReference type="EMBL" id="CP142735">
    <property type="protein sequence ID" value="WUR04769.1"/>
    <property type="molecule type" value="Genomic_DNA"/>
</dbReference>
<feature type="compositionally biased region" description="Basic residues" evidence="1">
    <location>
        <begin position="1"/>
        <end position="25"/>
    </location>
</feature>
<organism evidence="2 3">
    <name type="scientific">Vairimorpha necatrix</name>
    <dbReference type="NCBI Taxonomy" id="6039"/>
    <lineage>
        <taxon>Eukaryota</taxon>
        <taxon>Fungi</taxon>
        <taxon>Fungi incertae sedis</taxon>
        <taxon>Microsporidia</taxon>
        <taxon>Nosematidae</taxon>
        <taxon>Vairimorpha</taxon>
    </lineage>
</organism>
<gene>
    <name evidence="2" type="ORF">VNE69_10119</name>
</gene>
<keyword evidence="3" id="KW-1185">Reference proteome</keyword>
<evidence type="ECO:0000256" key="1">
    <source>
        <dbReference type="SAM" id="MobiDB-lite"/>
    </source>
</evidence>
<dbReference type="AlphaFoldDB" id="A0AAX4JFQ4"/>
<dbReference type="KEGG" id="vnx:VNE69_10119"/>
<dbReference type="RefSeq" id="XP_065330914.1">
    <property type="nucleotide sequence ID" value="XM_065474842.1"/>
</dbReference>
<evidence type="ECO:0000313" key="2">
    <source>
        <dbReference type="EMBL" id="WUR04769.1"/>
    </source>
</evidence>
<dbReference type="Proteomes" id="UP001334084">
    <property type="component" value="Chromosome 10"/>
</dbReference>
<protein>
    <submittedName>
        <fullName evidence="2">GTPase</fullName>
    </submittedName>
</protein>
<proteinExistence type="predicted"/>
<evidence type="ECO:0000313" key="3">
    <source>
        <dbReference type="Proteomes" id="UP001334084"/>
    </source>
</evidence>